<evidence type="ECO:0000259" key="6">
    <source>
        <dbReference type="PROSITE" id="PS50151"/>
    </source>
</evidence>
<dbReference type="CDD" id="cd00009">
    <property type="entry name" value="AAA"/>
    <property type="match status" value="1"/>
</dbReference>
<keyword evidence="2" id="KW-0547">Nucleotide-binding</keyword>
<dbReference type="InterPro" id="IPR001270">
    <property type="entry name" value="ClpA/B"/>
</dbReference>
<evidence type="ECO:0000256" key="1">
    <source>
        <dbReference type="ARBA" id="ARBA00022737"/>
    </source>
</evidence>
<gene>
    <name evidence="8" type="ORF">AUJ95_07715</name>
</gene>
<dbReference type="InterPro" id="IPR018368">
    <property type="entry name" value="ClpA/B_CS1"/>
</dbReference>
<evidence type="ECO:0000313" key="8">
    <source>
        <dbReference type="EMBL" id="OIP37752.1"/>
    </source>
</evidence>
<comment type="caution">
    <text evidence="8">The sequence shown here is derived from an EMBL/GenBank/DDBJ whole genome shotgun (WGS) entry which is preliminary data.</text>
</comment>
<feature type="domain" description="UVR" evidence="6">
    <location>
        <begin position="420"/>
        <end position="455"/>
    </location>
</feature>
<dbReference type="PANTHER" id="PTHR11638">
    <property type="entry name" value="ATP-DEPENDENT CLP PROTEASE"/>
    <property type="match status" value="1"/>
</dbReference>
<dbReference type="Proteomes" id="UP000183085">
    <property type="component" value="Unassembled WGS sequence"/>
</dbReference>
<dbReference type="FunFam" id="3.40.50.300:FF:000025">
    <property type="entry name" value="ATP-dependent Clp protease subunit"/>
    <property type="match status" value="1"/>
</dbReference>
<name>A0A1J5E4X9_9BACT</name>
<evidence type="ECO:0000259" key="7">
    <source>
        <dbReference type="PROSITE" id="PS51903"/>
    </source>
</evidence>
<dbReference type="InterPro" id="IPR003959">
    <property type="entry name" value="ATPase_AAA_core"/>
</dbReference>
<dbReference type="Pfam" id="PF00004">
    <property type="entry name" value="AAA"/>
    <property type="match status" value="1"/>
</dbReference>
<dbReference type="GO" id="GO:0006508">
    <property type="term" value="P:proteolysis"/>
    <property type="evidence" value="ECO:0007669"/>
    <property type="project" value="UniProtKB-KW"/>
</dbReference>
<keyword evidence="4" id="KW-0143">Chaperone</keyword>
<dbReference type="GO" id="GO:0016887">
    <property type="term" value="F:ATP hydrolysis activity"/>
    <property type="evidence" value="ECO:0007669"/>
    <property type="project" value="InterPro"/>
</dbReference>
<dbReference type="SMART" id="SM01086">
    <property type="entry name" value="ClpB_D2-small"/>
    <property type="match status" value="1"/>
</dbReference>
<dbReference type="CDD" id="cd19499">
    <property type="entry name" value="RecA-like_ClpB_Hsp104-like"/>
    <property type="match status" value="1"/>
</dbReference>
<dbReference type="InterPro" id="IPR027417">
    <property type="entry name" value="P-loop_NTPase"/>
</dbReference>
<evidence type="ECO:0000313" key="9">
    <source>
        <dbReference type="Proteomes" id="UP000183085"/>
    </source>
</evidence>
<evidence type="ECO:0000256" key="3">
    <source>
        <dbReference type="ARBA" id="ARBA00022840"/>
    </source>
</evidence>
<dbReference type="EMBL" id="MNYI01000198">
    <property type="protein sequence ID" value="OIP37752.1"/>
    <property type="molecule type" value="Genomic_DNA"/>
</dbReference>
<dbReference type="Pfam" id="PF07724">
    <property type="entry name" value="AAA_2"/>
    <property type="match status" value="1"/>
</dbReference>
<organism evidence="8 9">
    <name type="scientific">Candidatus Desantisbacteria bacterium CG2_30_40_21</name>
    <dbReference type="NCBI Taxonomy" id="1817895"/>
    <lineage>
        <taxon>Bacteria</taxon>
        <taxon>Candidatus Desantisiibacteriota</taxon>
    </lineage>
</organism>
<dbReference type="FunFam" id="1.10.8.60:FF:000017">
    <property type="entry name" value="ATP-dependent chaperone ClpB"/>
    <property type="match status" value="1"/>
</dbReference>
<dbReference type="Pfam" id="PF10431">
    <property type="entry name" value="ClpB_D2-small"/>
    <property type="match status" value="1"/>
</dbReference>
<dbReference type="SUPFAM" id="SSF52540">
    <property type="entry name" value="P-loop containing nucleoside triphosphate hydrolases"/>
    <property type="match status" value="2"/>
</dbReference>
<keyword evidence="1 5" id="KW-0677">Repeat</keyword>
<keyword evidence="8" id="KW-0645">Protease</keyword>
<dbReference type="Gene3D" id="4.10.860.10">
    <property type="entry name" value="UVR domain"/>
    <property type="match status" value="1"/>
</dbReference>
<protein>
    <submittedName>
        <fullName evidence="8">ATP-dependent Clp protease ATP-binding subunit ClpC</fullName>
    </submittedName>
</protein>
<reference evidence="8 9" key="1">
    <citation type="journal article" date="2016" name="Environ. Microbiol.">
        <title>Genomic resolution of a cold subsurface aquifer community provides metabolic insights for novel microbes adapted to high CO concentrations.</title>
        <authorList>
            <person name="Probst A.J."/>
            <person name="Castelle C.J."/>
            <person name="Singh A."/>
            <person name="Brown C.T."/>
            <person name="Anantharaman K."/>
            <person name="Sharon I."/>
            <person name="Hug L.A."/>
            <person name="Burstein D."/>
            <person name="Emerson J.B."/>
            <person name="Thomas B.C."/>
            <person name="Banfield J.F."/>
        </authorList>
    </citation>
    <scope>NUCLEOTIDE SEQUENCE [LARGE SCALE GENOMIC DNA]</scope>
    <source>
        <strain evidence="8">CG2_30_40_21</strain>
    </source>
</reference>
<dbReference type="SMART" id="SM00382">
    <property type="entry name" value="AAA"/>
    <property type="match status" value="2"/>
</dbReference>
<dbReference type="PROSITE" id="PS00870">
    <property type="entry name" value="CLPAB_1"/>
    <property type="match status" value="1"/>
</dbReference>
<dbReference type="PROSITE" id="PS51903">
    <property type="entry name" value="CLP_R"/>
    <property type="match status" value="1"/>
</dbReference>
<dbReference type="InterPro" id="IPR050130">
    <property type="entry name" value="ClpA_ClpB"/>
</dbReference>
<evidence type="ECO:0000256" key="4">
    <source>
        <dbReference type="ARBA" id="ARBA00023186"/>
    </source>
</evidence>
<feature type="domain" description="Clp R" evidence="7">
    <location>
        <begin position="2"/>
        <end position="145"/>
    </location>
</feature>
<dbReference type="Gene3D" id="3.40.50.300">
    <property type="entry name" value="P-loop containing nucleotide triphosphate hydrolases"/>
    <property type="match status" value="2"/>
</dbReference>
<dbReference type="FunFam" id="3.40.50.300:FF:000010">
    <property type="entry name" value="Chaperone clpB 1, putative"/>
    <property type="match status" value="1"/>
</dbReference>
<dbReference type="GO" id="GO:0005737">
    <property type="term" value="C:cytoplasm"/>
    <property type="evidence" value="ECO:0007669"/>
    <property type="project" value="TreeGrafter"/>
</dbReference>
<dbReference type="Pfam" id="PF02861">
    <property type="entry name" value="Clp_N"/>
    <property type="match status" value="1"/>
</dbReference>
<proteinExistence type="predicted"/>
<evidence type="ECO:0000256" key="5">
    <source>
        <dbReference type="PROSITE-ProRule" id="PRU01251"/>
    </source>
</evidence>
<dbReference type="PROSITE" id="PS50151">
    <property type="entry name" value="UVR"/>
    <property type="match status" value="1"/>
</dbReference>
<dbReference type="FunFam" id="1.10.8.60:FF:000011">
    <property type="entry name" value="ATP-dependent Clp protease ATP-binding subunit"/>
    <property type="match status" value="1"/>
</dbReference>
<evidence type="ECO:0000256" key="2">
    <source>
        <dbReference type="ARBA" id="ARBA00022741"/>
    </source>
</evidence>
<dbReference type="InterPro" id="IPR036628">
    <property type="entry name" value="Clp_N_dom_sf"/>
</dbReference>
<keyword evidence="8" id="KW-0378">Hydrolase</keyword>
<sequence>MFERFTERARRVLGLAQEEAKRLGHDYVGTEHILLGLVREGEGVAAEVINSLGISLESIRIEVEKLAPKGSELLTYGDVPFTPHAKRVLELSVEEARRLGHNYIGTEHLLLGLIREGETIGAKALINLNINLDTVREEAIKLLGGGVPSGKQATSTHPKKTSTPVLDAFSRDLTMLAKENKLDPVVGRADEIERVVQILARRTKNNPVLIGDPGVGKTAIVEGLAQQIISGMVPEVLANKRVLCLDLAAIVAGTKYRGEFEERLKRIMQEVRQSNEVILFIDEMHTLIGAGGAEGALDAGSILKPALSRGEMQCIGATTLDEYRKYVERDAALQRRFQTIIVEEPSVDETIEILKGLRDRYEAHHRVKFTDESLEAAAKLADRYISDRFLPDKAIDLMDEAGSKARLQTTTMPLDLKEKEQEIAQISKEKEAAIAAQEFEKAAKFRDTERILRTNLDETKQKWEKEKGVIEKKIVPDDIADILSKLTGIPVYKLVEKESEKLLKMEEAIHTRIVGQDEAISALSRAMRRARTGLKDPKRPMGSFIFLGPTGVGKTELAKALAEFLFDDDEAIVQLDMSEFMEKFAVSRLVGAPPGYIGYEEGGELTEKIRRKPYSVVLLDEIEKAHPDVFNILLQVFEDGHLTDNLGHTVDFRNTVIIMTSNVGARDIFEAKDLGFITKGKENIYIDMKDKVMAEMKKTFNPEFLNRIDDVIVFHTLAKEHINKIADMMVNNLNERICEQEITLELTPEAHAFLFKKGFDPAYGARPLRRAIQRYIEDPLAEELLRGKFKKGKIIIDVSAKDETKLTFTLVGRKKKVAKEKEL</sequence>
<dbReference type="Gene3D" id="1.10.1780.10">
    <property type="entry name" value="Clp, N-terminal domain"/>
    <property type="match status" value="1"/>
</dbReference>
<dbReference type="PRINTS" id="PR00300">
    <property type="entry name" value="CLPPROTEASEA"/>
</dbReference>
<dbReference type="GO" id="GO:0005524">
    <property type="term" value="F:ATP binding"/>
    <property type="evidence" value="ECO:0007669"/>
    <property type="project" value="UniProtKB-KW"/>
</dbReference>
<keyword evidence="3 8" id="KW-0067">ATP-binding</keyword>
<dbReference type="InterPro" id="IPR019489">
    <property type="entry name" value="Clp_ATPase_C"/>
</dbReference>
<dbReference type="STRING" id="1817895.AUJ95_07715"/>
<dbReference type="PANTHER" id="PTHR11638:SF18">
    <property type="entry name" value="HEAT SHOCK PROTEIN 104"/>
    <property type="match status" value="1"/>
</dbReference>
<dbReference type="Gene3D" id="1.10.8.60">
    <property type="match status" value="2"/>
</dbReference>
<dbReference type="InterPro" id="IPR001943">
    <property type="entry name" value="UVR_dom"/>
</dbReference>
<dbReference type="GO" id="GO:0034605">
    <property type="term" value="P:cellular response to heat"/>
    <property type="evidence" value="ECO:0007669"/>
    <property type="project" value="TreeGrafter"/>
</dbReference>
<dbReference type="Pfam" id="PF17871">
    <property type="entry name" value="AAA_lid_9"/>
    <property type="match status" value="1"/>
</dbReference>
<dbReference type="InterPro" id="IPR004176">
    <property type="entry name" value="Clp_R_N"/>
</dbReference>
<dbReference type="InterPro" id="IPR041546">
    <property type="entry name" value="ClpA/ClpB_AAA_lid"/>
</dbReference>
<dbReference type="AlphaFoldDB" id="A0A1J5E4X9"/>
<dbReference type="GO" id="GO:0008233">
    <property type="term" value="F:peptidase activity"/>
    <property type="evidence" value="ECO:0007669"/>
    <property type="project" value="UniProtKB-KW"/>
</dbReference>
<accession>A0A1J5E4X9</accession>
<dbReference type="SUPFAM" id="SSF81923">
    <property type="entry name" value="Double Clp-N motif"/>
    <property type="match status" value="1"/>
</dbReference>
<dbReference type="InterPro" id="IPR003593">
    <property type="entry name" value="AAA+_ATPase"/>
</dbReference>